<dbReference type="Proteomes" id="UP000887565">
    <property type="component" value="Unplaced"/>
</dbReference>
<dbReference type="WBParaSite" id="nRc.2.0.1.t16350-RA">
    <property type="protein sequence ID" value="nRc.2.0.1.t16350-RA"/>
    <property type="gene ID" value="nRc.2.0.1.g16350"/>
</dbReference>
<protein>
    <submittedName>
        <fullName evidence="2">Uncharacterized protein</fullName>
    </submittedName>
</protein>
<name>A0A915IR57_ROMCU</name>
<evidence type="ECO:0000313" key="2">
    <source>
        <dbReference type="WBParaSite" id="nRc.2.0.1.t16350-RA"/>
    </source>
</evidence>
<accession>A0A915IR57</accession>
<dbReference type="AlphaFoldDB" id="A0A915IR57"/>
<keyword evidence="1" id="KW-1185">Reference proteome</keyword>
<sequence>MNNTVKALKYYIVVLEAETCTLFSEVTGALASSSIFLAAVFHDVAGVTTFTCQKRIVKVLRRIIKLTLAFNVRRMYEFLE</sequence>
<proteinExistence type="predicted"/>
<organism evidence="1 2">
    <name type="scientific">Romanomermis culicivorax</name>
    <name type="common">Nematode worm</name>
    <dbReference type="NCBI Taxonomy" id="13658"/>
    <lineage>
        <taxon>Eukaryota</taxon>
        <taxon>Metazoa</taxon>
        <taxon>Ecdysozoa</taxon>
        <taxon>Nematoda</taxon>
        <taxon>Enoplea</taxon>
        <taxon>Dorylaimia</taxon>
        <taxon>Mermithida</taxon>
        <taxon>Mermithoidea</taxon>
        <taxon>Mermithidae</taxon>
        <taxon>Romanomermis</taxon>
    </lineage>
</organism>
<evidence type="ECO:0000313" key="1">
    <source>
        <dbReference type="Proteomes" id="UP000887565"/>
    </source>
</evidence>
<reference evidence="2" key="1">
    <citation type="submission" date="2022-11" db="UniProtKB">
        <authorList>
            <consortium name="WormBaseParasite"/>
        </authorList>
    </citation>
    <scope>IDENTIFICATION</scope>
</reference>